<accession>D7EM10</accession>
<dbReference type="AlphaFoldDB" id="D7EM10"/>
<dbReference type="STRING" id="7070.D7EM10"/>
<dbReference type="SUPFAM" id="SSF53098">
    <property type="entry name" value="Ribonuclease H-like"/>
    <property type="match status" value="1"/>
</dbReference>
<dbReference type="Proteomes" id="UP000007266">
    <property type="component" value="Unassembled WGS sequence"/>
</dbReference>
<organism evidence="2 3">
    <name type="scientific">Tribolium castaneum</name>
    <name type="common">Red flour beetle</name>
    <dbReference type="NCBI Taxonomy" id="7070"/>
    <lineage>
        <taxon>Eukaryota</taxon>
        <taxon>Metazoa</taxon>
        <taxon>Ecdysozoa</taxon>
        <taxon>Arthropoda</taxon>
        <taxon>Hexapoda</taxon>
        <taxon>Insecta</taxon>
        <taxon>Pterygota</taxon>
        <taxon>Neoptera</taxon>
        <taxon>Endopterygota</taxon>
        <taxon>Coleoptera</taxon>
        <taxon>Polyphaga</taxon>
        <taxon>Cucujiformia</taxon>
        <taxon>Tenebrionidae</taxon>
        <taxon>Tenebrionidae incertae sedis</taxon>
        <taxon>Tribolium</taxon>
    </lineage>
</organism>
<dbReference type="PANTHER" id="PTHR45913:SF5">
    <property type="entry name" value="GENERAL TRANSCRIPTION FACTOR II-I REPEAT DOMAIN-CONTAINING PROTEIN 2A-LIKE PROTEIN"/>
    <property type="match status" value="1"/>
</dbReference>
<dbReference type="OMA" id="RHEIDIF"/>
<dbReference type="PhylomeDB" id="D7EM10"/>
<protein>
    <submittedName>
        <fullName evidence="2">General transcription factor II-I repeat domain-containing protein 2A-like Protein</fullName>
    </submittedName>
</protein>
<evidence type="ECO:0000313" key="3">
    <source>
        <dbReference type="Proteomes" id="UP000007266"/>
    </source>
</evidence>
<name>D7EM10_TRICA</name>
<dbReference type="eggNOG" id="ENOG502QS6T">
    <property type="taxonomic scope" value="Eukaryota"/>
</dbReference>
<dbReference type="InParanoid" id="D7EM10"/>
<proteinExistence type="predicted"/>
<gene>
    <name evidence="2" type="primary">GLEAN_12929</name>
    <name evidence="2" type="ORF">TcasGA2_TC012929</name>
</gene>
<feature type="domain" description="SPIN-DOC-like zinc-finger" evidence="1">
    <location>
        <begin position="16"/>
        <end position="61"/>
    </location>
</feature>
<evidence type="ECO:0000313" key="2">
    <source>
        <dbReference type="EMBL" id="EFA12504.1"/>
    </source>
</evidence>
<dbReference type="HOGENOM" id="CLU_021316_5_1_1"/>
<keyword evidence="3" id="KW-1185">Reference proteome</keyword>
<sequence>MSTKKRKVDSECRVFQEKWTNMYFFVAQGEKCLCLICKESLSVFKEHNIKRHYDSKHKQTYNKYVGVCRENKITNLQSEIGGLTKLFNNAKNINESIVRASYRVGHIIGKEVHPFSDGEFVKRCLMAVVEEVCPEKKSAFESVSLSRMTMTRRIEDLGSDLMVQLKSKASQFKMFSIATDESTDVTDIAQLLVFIRGINNSFEVTEELAAMKSIKTTTTGEDLFKEVSEIFDDLNLDWNKLTAITTDGAPSMVGRHNGLVARLRKKVLESNGSPPLDIHCIIHQQNLCGKILNLDHVMKVVTKSVNLIRSYSTNHRIFKEFLLQIEAEYGDVVFHSEIRWLSRGRVLQRFLDLRHEIDIFFIEKSTQLHELSNPVWLWDLAILCDLTAYVNELNLKLQCKDKLISHVYADLCAFQTKLKLFIQQTEKGQLTHFPTCTALRKERKNDHFPSEKITKMLQLLSKSFEDRFADFHRIKNEIRLFENPFTVDVSTAPGDLQLELIELQCQTPLQDLFREKSLPDFYAALDSYPNLRNLGMKMTTAFASTYICEQTFSTLKRAKPASRARLSDDHLHSILRMNVTQLEPNIKKLVSEKQHQTSH</sequence>
<dbReference type="PANTHER" id="PTHR45913">
    <property type="entry name" value="EPM2A-INTERACTING PROTEIN 1"/>
    <property type="match status" value="1"/>
</dbReference>
<reference evidence="2 3" key="2">
    <citation type="journal article" date="2010" name="Nucleic Acids Res.">
        <title>BeetleBase in 2010: revisions to provide comprehensive genomic information for Tribolium castaneum.</title>
        <authorList>
            <person name="Kim H.S."/>
            <person name="Murphy T."/>
            <person name="Xia J."/>
            <person name="Caragea D."/>
            <person name="Park Y."/>
            <person name="Beeman R.W."/>
            <person name="Lorenzen M.D."/>
            <person name="Butcher S."/>
            <person name="Manak J.R."/>
            <person name="Brown S.J."/>
        </authorList>
    </citation>
    <scope>NUCLEOTIDE SEQUENCE [LARGE SCALE GENOMIC DNA]</scope>
    <source>
        <strain evidence="2 3">Georgia GA2</strain>
    </source>
</reference>
<dbReference type="EMBL" id="KQ972530">
    <property type="protein sequence ID" value="EFA12504.1"/>
    <property type="molecule type" value="Genomic_DNA"/>
</dbReference>
<dbReference type="InterPro" id="IPR012337">
    <property type="entry name" value="RNaseH-like_sf"/>
</dbReference>
<dbReference type="InterPro" id="IPR040647">
    <property type="entry name" value="SPIN-DOC_Znf-C2H2"/>
</dbReference>
<dbReference type="Pfam" id="PF18658">
    <property type="entry name" value="zf-C2H2_12"/>
    <property type="match status" value="1"/>
</dbReference>
<evidence type="ECO:0000259" key="1">
    <source>
        <dbReference type="Pfam" id="PF18658"/>
    </source>
</evidence>
<reference evidence="2 3" key="1">
    <citation type="journal article" date="2008" name="Nature">
        <title>The genome of the model beetle and pest Tribolium castaneum.</title>
        <authorList>
            <consortium name="Tribolium Genome Sequencing Consortium"/>
            <person name="Richards S."/>
            <person name="Gibbs R.A."/>
            <person name="Weinstock G.M."/>
            <person name="Brown S.J."/>
            <person name="Denell R."/>
            <person name="Beeman R.W."/>
            <person name="Gibbs R."/>
            <person name="Beeman R.W."/>
            <person name="Brown S.J."/>
            <person name="Bucher G."/>
            <person name="Friedrich M."/>
            <person name="Grimmelikhuijzen C.J."/>
            <person name="Klingler M."/>
            <person name="Lorenzen M."/>
            <person name="Richards S."/>
            <person name="Roth S."/>
            <person name="Schroder R."/>
            <person name="Tautz D."/>
            <person name="Zdobnov E.M."/>
            <person name="Muzny D."/>
            <person name="Gibbs R.A."/>
            <person name="Weinstock G.M."/>
            <person name="Attaway T."/>
            <person name="Bell S."/>
            <person name="Buhay C.J."/>
            <person name="Chandrabose M.N."/>
            <person name="Chavez D."/>
            <person name="Clerk-Blankenburg K.P."/>
            <person name="Cree A."/>
            <person name="Dao M."/>
            <person name="Davis C."/>
            <person name="Chacko J."/>
            <person name="Dinh H."/>
            <person name="Dugan-Rocha S."/>
            <person name="Fowler G."/>
            <person name="Garner T.T."/>
            <person name="Garnes J."/>
            <person name="Gnirke A."/>
            <person name="Hawes A."/>
            <person name="Hernandez J."/>
            <person name="Hines S."/>
            <person name="Holder M."/>
            <person name="Hume J."/>
            <person name="Jhangiani S.N."/>
            <person name="Joshi V."/>
            <person name="Khan Z.M."/>
            <person name="Jackson L."/>
            <person name="Kovar C."/>
            <person name="Kowis A."/>
            <person name="Lee S."/>
            <person name="Lewis L.R."/>
            <person name="Margolis J."/>
            <person name="Morgan M."/>
            <person name="Nazareth L.V."/>
            <person name="Nguyen N."/>
            <person name="Okwuonu G."/>
            <person name="Parker D."/>
            <person name="Richards S."/>
            <person name="Ruiz S.J."/>
            <person name="Santibanez J."/>
            <person name="Savard J."/>
            <person name="Scherer S.E."/>
            <person name="Schneider B."/>
            <person name="Sodergren E."/>
            <person name="Tautz D."/>
            <person name="Vattahil S."/>
            <person name="Villasana D."/>
            <person name="White C.S."/>
            <person name="Wright R."/>
            <person name="Park Y."/>
            <person name="Beeman R.W."/>
            <person name="Lord J."/>
            <person name="Oppert B."/>
            <person name="Lorenzen M."/>
            <person name="Brown S."/>
            <person name="Wang L."/>
            <person name="Savard J."/>
            <person name="Tautz D."/>
            <person name="Richards S."/>
            <person name="Weinstock G."/>
            <person name="Gibbs R.A."/>
            <person name="Liu Y."/>
            <person name="Worley K."/>
            <person name="Weinstock G."/>
            <person name="Elsik C.G."/>
            <person name="Reese J.T."/>
            <person name="Elhaik E."/>
            <person name="Landan G."/>
            <person name="Graur D."/>
            <person name="Arensburger P."/>
            <person name="Atkinson P."/>
            <person name="Beeman R.W."/>
            <person name="Beidler J."/>
            <person name="Brown S.J."/>
            <person name="Demuth J.P."/>
            <person name="Drury D.W."/>
            <person name="Du Y.Z."/>
            <person name="Fujiwara H."/>
            <person name="Lorenzen M."/>
            <person name="Maselli V."/>
            <person name="Osanai M."/>
            <person name="Park Y."/>
            <person name="Robertson H.M."/>
            <person name="Tu Z."/>
            <person name="Wang J.J."/>
            <person name="Wang S."/>
            <person name="Richards S."/>
            <person name="Song H."/>
            <person name="Zhang L."/>
            <person name="Sodergren E."/>
            <person name="Werner D."/>
            <person name="Stanke M."/>
            <person name="Morgenstern B."/>
            <person name="Solovyev V."/>
            <person name="Kosarev P."/>
            <person name="Brown G."/>
            <person name="Chen H.C."/>
            <person name="Ermolaeva O."/>
            <person name="Hlavina W."/>
            <person name="Kapustin Y."/>
            <person name="Kiryutin B."/>
            <person name="Kitts P."/>
            <person name="Maglott D."/>
            <person name="Pruitt K."/>
            <person name="Sapojnikov V."/>
            <person name="Souvorov A."/>
            <person name="Mackey A.J."/>
            <person name="Waterhouse R.M."/>
            <person name="Wyder S."/>
            <person name="Zdobnov E.M."/>
            <person name="Zdobnov E.M."/>
            <person name="Wyder S."/>
            <person name="Kriventseva E.V."/>
            <person name="Kadowaki T."/>
            <person name="Bork P."/>
            <person name="Aranda M."/>
            <person name="Bao R."/>
            <person name="Beermann A."/>
            <person name="Berns N."/>
            <person name="Bolognesi R."/>
            <person name="Bonneton F."/>
            <person name="Bopp D."/>
            <person name="Brown S.J."/>
            <person name="Bucher G."/>
            <person name="Butts T."/>
            <person name="Chaumot A."/>
            <person name="Denell R.E."/>
            <person name="Ferrier D.E."/>
            <person name="Friedrich M."/>
            <person name="Gordon C.M."/>
            <person name="Jindra M."/>
            <person name="Klingler M."/>
            <person name="Lan Q."/>
            <person name="Lattorff H.M."/>
            <person name="Laudet V."/>
            <person name="von Levetsow C."/>
            <person name="Liu Z."/>
            <person name="Lutz R."/>
            <person name="Lynch J.A."/>
            <person name="da Fonseca R.N."/>
            <person name="Posnien N."/>
            <person name="Reuter R."/>
            <person name="Roth S."/>
            <person name="Savard J."/>
            <person name="Schinko J.B."/>
            <person name="Schmitt C."/>
            <person name="Schoppmeier M."/>
            <person name="Schroder R."/>
            <person name="Shippy T.D."/>
            <person name="Simonnet F."/>
            <person name="Marques-Souza H."/>
            <person name="Tautz D."/>
            <person name="Tomoyasu Y."/>
            <person name="Trauner J."/>
            <person name="Van der Zee M."/>
            <person name="Vervoort M."/>
            <person name="Wittkopp N."/>
            <person name="Wimmer E.A."/>
            <person name="Yang X."/>
            <person name="Jones A.K."/>
            <person name="Sattelle D.B."/>
            <person name="Ebert P.R."/>
            <person name="Nelson D."/>
            <person name="Scott J.G."/>
            <person name="Beeman R.W."/>
            <person name="Muthukrishnan S."/>
            <person name="Kramer K.J."/>
            <person name="Arakane Y."/>
            <person name="Beeman R.W."/>
            <person name="Zhu Q."/>
            <person name="Hogenkamp D."/>
            <person name="Dixit R."/>
            <person name="Oppert B."/>
            <person name="Jiang H."/>
            <person name="Zou Z."/>
            <person name="Marshall J."/>
            <person name="Elpidina E."/>
            <person name="Vinokurov K."/>
            <person name="Oppert C."/>
            <person name="Zou Z."/>
            <person name="Evans J."/>
            <person name="Lu Z."/>
            <person name="Zhao P."/>
            <person name="Sumathipala N."/>
            <person name="Altincicek B."/>
            <person name="Vilcinskas A."/>
            <person name="Williams M."/>
            <person name="Hultmark D."/>
            <person name="Hetru C."/>
            <person name="Jiang H."/>
            <person name="Grimmelikhuijzen C.J."/>
            <person name="Hauser F."/>
            <person name="Cazzamali G."/>
            <person name="Williamson M."/>
            <person name="Park Y."/>
            <person name="Li B."/>
            <person name="Tanaka Y."/>
            <person name="Predel R."/>
            <person name="Neupert S."/>
            <person name="Schachtner J."/>
            <person name="Verleyen P."/>
            <person name="Raible F."/>
            <person name="Bork P."/>
            <person name="Friedrich M."/>
            <person name="Walden K.K."/>
            <person name="Robertson H.M."/>
            <person name="Angeli S."/>
            <person name="Foret S."/>
            <person name="Bucher G."/>
            <person name="Schuetz S."/>
            <person name="Maleszka R."/>
            <person name="Wimmer E.A."/>
            <person name="Beeman R.W."/>
            <person name="Lorenzen M."/>
            <person name="Tomoyasu Y."/>
            <person name="Miller S.C."/>
            <person name="Grossmann D."/>
            <person name="Bucher G."/>
        </authorList>
    </citation>
    <scope>NUCLEOTIDE SEQUENCE [LARGE SCALE GENOMIC DNA]</scope>
    <source>
        <strain evidence="2 3">Georgia GA2</strain>
    </source>
</reference>